<dbReference type="GO" id="GO:0003697">
    <property type="term" value="F:single-stranded DNA binding"/>
    <property type="evidence" value="ECO:0007669"/>
    <property type="project" value="TreeGrafter"/>
</dbReference>
<dbReference type="SMART" id="SM01031">
    <property type="entry name" value="BHD_2"/>
    <property type="match status" value="1"/>
</dbReference>
<keyword evidence="3" id="KW-0227">DNA damage</keyword>
<proteinExistence type="inferred from homology"/>
<feature type="compositionally biased region" description="Polar residues" evidence="6">
    <location>
        <begin position="935"/>
        <end position="958"/>
    </location>
</feature>
<dbReference type="GO" id="GO:0006298">
    <property type="term" value="P:mismatch repair"/>
    <property type="evidence" value="ECO:0007669"/>
    <property type="project" value="TreeGrafter"/>
</dbReference>
<evidence type="ECO:0000259" key="9">
    <source>
        <dbReference type="SMART" id="SM01032"/>
    </source>
</evidence>
<evidence type="ECO:0000313" key="10">
    <source>
        <dbReference type="EMBL" id="OCK75760.1"/>
    </source>
</evidence>
<dbReference type="Pfam" id="PF10403">
    <property type="entry name" value="BHD_1"/>
    <property type="match status" value="1"/>
</dbReference>
<dbReference type="InterPro" id="IPR004583">
    <property type="entry name" value="DNA_repair_Rad4"/>
</dbReference>
<dbReference type="SMART" id="SM01032">
    <property type="entry name" value="BHD_3"/>
    <property type="match status" value="1"/>
</dbReference>
<dbReference type="EMBL" id="KV745277">
    <property type="protein sequence ID" value="OCK75760.1"/>
    <property type="molecule type" value="Genomic_DNA"/>
</dbReference>
<feature type="region of interest" description="Disordered" evidence="6">
    <location>
        <begin position="1"/>
        <end position="90"/>
    </location>
</feature>
<dbReference type="InterPro" id="IPR042488">
    <property type="entry name" value="Rad4_BHD3_sf"/>
</dbReference>
<dbReference type="InterPro" id="IPR018328">
    <property type="entry name" value="Rad4_beta-hairpin_dom3"/>
</dbReference>
<keyword evidence="4" id="KW-0234">DNA repair</keyword>
<dbReference type="Pfam" id="PF03835">
    <property type="entry name" value="Rad4"/>
    <property type="match status" value="1"/>
</dbReference>
<name>A0A8E2E1Q0_9PEZI</name>
<feature type="compositionally biased region" description="Acidic residues" evidence="6">
    <location>
        <begin position="1020"/>
        <end position="1046"/>
    </location>
</feature>
<dbReference type="Gene3D" id="3.30.70.2460">
    <property type="entry name" value="Rad4, beta-hairpin domain BHD3"/>
    <property type="match status" value="1"/>
</dbReference>
<dbReference type="PANTHER" id="PTHR12135">
    <property type="entry name" value="DNA REPAIR PROTEIN XP-C / RAD4"/>
    <property type="match status" value="1"/>
</dbReference>
<feature type="compositionally biased region" description="Basic residues" evidence="6">
    <location>
        <begin position="1"/>
        <end position="10"/>
    </location>
</feature>
<dbReference type="Gene3D" id="3.90.260.10">
    <property type="entry name" value="Transglutaminase-like"/>
    <property type="match status" value="1"/>
</dbReference>
<dbReference type="Gene3D" id="3.30.60.290">
    <property type="entry name" value="Rad4, beta-hairpin domain BHD2"/>
    <property type="match status" value="1"/>
</dbReference>
<feature type="region of interest" description="Disordered" evidence="6">
    <location>
        <begin position="870"/>
        <end position="891"/>
    </location>
</feature>
<dbReference type="InterPro" id="IPR018326">
    <property type="entry name" value="Rad4_beta-hairpin_dom1"/>
</dbReference>
<gene>
    <name evidence="10" type="ORF">K432DRAFT_162885</name>
</gene>
<dbReference type="GO" id="GO:0005737">
    <property type="term" value="C:cytoplasm"/>
    <property type="evidence" value="ECO:0007669"/>
    <property type="project" value="TreeGrafter"/>
</dbReference>
<dbReference type="GO" id="GO:0006289">
    <property type="term" value="P:nucleotide-excision repair"/>
    <property type="evidence" value="ECO:0007669"/>
    <property type="project" value="InterPro"/>
</dbReference>
<comment type="similarity">
    <text evidence="2">Belongs to the XPC family.</text>
</comment>
<feature type="domain" description="Rad4 beta-hairpin" evidence="7">
    <location>
        <begin position="537"/>
        <end position="595"/>
    </location>
</feature>
<keyword evidence="5" id="KW-0539">Nucleus</keyword>
<accession>A0A8E2E1Q0</accession>
<dbReference type="GO" id="GO:0000111">
    <property type="term" value="C:nucleotide-excision repair factor 2 complex"/>
    <property type="evidence" value="ECO:0007669"/>
    <property type="project" value="TreeGrafter"/>
</dbReference>
<evidence type="ECO:0000256" key="5">
    <source>
        <dbReference type="ARBA" id="ARBA00023242"/>
    </source>
</evidence>
<protein>
    <submittedName>
        <fullName evidence="10">Rad4-domain-containing protein</fullName>
    </submittedName>
</protein>
<dbReference type="SMART" id="SM01030">
    <property type="entry name" value="BHD_1"/>
    <property type="match status" value="1"/>
</dbReference>
<feature type="domain" description="Rad4 beta-hairpin" evidence="9">
    <location>
        <begin position="666"/>
        <end position="740"/>
    </location>
</feature>
<dbReference type="InterPro" id="IPR018325">
    <property type="entry name" value="Rad4/PNGase_transGLS-fold"/>
</dbReference>
<dbReference type="GO" id="GO:0071942">
    <property type="term" value="C:XPC complex"/>
    <property type="evidence" value="ECO:0007669"/>
    <property type="project" value="TreeGrafter"/>
</dbReference>
<evidence type="ECO:0000313" key="11">
    <source>
        <dbReference type="Proteomes" id="UP000250266"/>
    </source>
</evidence>
<dbReference type="AlphaFoldDB" id="A0A8E2E1Q0"/>
<evidence type="ECO:0000256" key="4">
    <source>
        <dbReference type="ARBA" id="ARBA00023204"/>
    </source>
</evidence>
<dbReference type="InterPro" id="IPR018327">
    <property type="entry name" value="BHD_2"/>
</dbReference>
<feature type="region of interest" description="Disordered" evidence="6">
    <location>
        <begin position="365"/>
        <end position="390"/>
    </location>
</feature>
<evidence type="ECO:0000256" key="2">
    <source>
        <dbReference type="ARBA" id="ARBA00009525"/>
    </source>
</evidence>
<evidence type="ECO:0000256" key="3">
    <source>
        <dbReference type="ARBA" id="ARBA00022763"/>
    </source>
</evidence>
<keyword evidence="11" id="KW-1185">Reference proteome</keyword>
<comment type="subcellular location">
    <subcellularLocation>
        <location evidence="1">Nucleus</location>
    </subcellularLocation>
</comment>
<dbReference type="PANTHER" id="PTHR12135:SF0">
    <property type="entry name" value="DNA REPAIR PROTEIN COMPLEMENTING XP-C CELLS"/>
    <property type="match status" value="1"/>
</dbReference>
<sequence>MAGTRGRPRKTTSAAASNGTSIRTRSAKSRLSMQDSEVPDVFRDLISEATTSASAGPDEDRKPLKKRRTGRSTEDREKPVIQLYPEVDDIVRDTQPPASIQGEPEVGDGYNNGRRLQTITDSEESEDSDVEWEEVGLGQTEGTDEEVVEHEPSFGDLSIVLGEDKDNKKATTQVRRKGITTAEKKRRLDIHKVHLLCLLYHVHLRNSWCNDEGTQAILRKLPSPKILSNLIPNPEFNQHQAAKCFMDGLQELNVMWSNNFSITALGMHKPRWTDNEEVAKDFKDFDSFDLLVERADFRKAAASLEGSQDVGAQLFCALLRGIGIEARLVCSLQCLPFASSAQISTPQAAKVKRDTIFLDPYASDTSPRRSKIGANAHERSMLASTSSRPKRISQLGRLVSSRTMVRDPGRPPMLTPKKKYHTSYPVYWVEAFNSALQKWIVVDPLATSTVNKPEKIEPPLNYLQNSLCYVVAFEDDSIAKDVTRRYAKAYNAKTRKFRVECTEGGVKWWKKALKVFRRGTVLDRDQVEDAALARKEASEGMPRNVQDFKGHPIYVLERHLKHNEVIHPKSQVGKINVGTATLSKIEPIYRRRDVHIVRSGDKWYRLGREVKEGEQPLRYAKLRKGDRQSLLPQDMEVENDEASGAGLYALFQTELYIPPPVVHGRVPRNEYGNLDIYVPSMVPPGGTHIHSPNAAKAARIVGVDYADAVTGFQFKGRHGTAVIQGVVVAAEFREAVETVIDGLAYAQEEAENARRSTDALRLWRRFLIGLRIAERVGEYEINGETTNLRDEMDAVEEDLKERQQAGGFFPGSNPVDSATSQVRAHISGTRYAIDFGGGFITEDCSEFGSSVLDHQTLKKPKTVQKVELQQPTRDLGDDMGGGFLPEDTAEDGGSFLREEMEMAEKTAAQEIPSQTDPRVSPVADRLNQEEVRYSSDASCGQKSTGSNFPHKNTPSDHSSPLRKTIEEPEPPFSISIATEPPELSTAHAGTDISTNSNAEEYAGPTEPGDLATLDAAQLQEPEDADESDEDRDSLPSEDPEDKDADPDWLVYTT</sequence>
<feature type="region of interest" description="Disordered" evidence="6">
    <location>
        <begin position="930"/>
        <end position="1053"/>
    </location>
</feature>
<evidence type="ECO:0000256" key="1">
    <source>
        <dbReference type="ARBA" id="ARBA00004123"/>
    </source>
</evidence>
<evidence type="ECO:0000259" key="8">
    <source>
        <dbReference type="SMART" id="SM01031"/>
    </source>
</evidence>
<dbReference type="OrthoDB" id="300780at2759"/>
<dbReference type="SUPFAM" id="SSF54001">
    <property type="entry name" value="Cysteine proteinases"/>
    <property type="match status" value="1"/>
</dbReference>
<feature type="domain" description="Rad4 beta-hairpin" evidence="8">
    <location>
        <begin position="597"/>
        <end position="659"/>
    </location>
</feature>
<dbReference type="Gene3D" id="2.20.20.110">
    <property type="entry name" value="Rad4, beta-hairpin domain BHD1"/>
    <property type="match status" value="1"/>
</dbReference>
<dbReference type="Pfam" id="PF10404">
    <property type="entry name" value="BHD_2"/>
    <property type="match status" value="1"/>
</dbReference>
<dbReference type="InterPro" id="IPR038765">
    <property type="entry name" value="Papain-like_cys_pep_sf"/>
</dbReference>
<organism evidence="10 11">
    <name type="scientific">Lepidopterella palustris CBS 459.81</name>
    <dbReference type="NCBI Taxonomy" id="1314670"/>
    <lineage>
        <taxon>Eukaryota</taxon>
        <taxon>Fungi</taxon>
        <taxon>Dikarya</taxon>
        <taxon>Ascomycota</taxon>
        <taxon>Pezizomycotina</taxon>
        <taxon>Dothideomycetes</taxon>
        <taxon>Pleosporomycetidae</taxon>
        <taxon>Mytilinidiales</taxon>
        <taxon>Argynnaceae</taxon>
        <taxon>Lepidopterella</taxon>
    </lineage>
</organism>
<dbReference type="Pfam" id="PF10405">
    <property type="entry name" value="BHD_3"/>
    <property type="match status" value="1"/>
</dbReference>
<reference evidence="10 11" key="1">
    <citation type="journal article" date="2016" name="Nat. Commun.">
        <title>Ectomycorrhizal ecology is imprinted in the genome of the dominant symbiotic fungus Cenococcum geophilum.</title>
        <authorList>
            <consortium name="DOE Joint Genome Institute"/>
            <person name="Peter M."/>
            <person name="Kohler A."/>
            <person name="Ohm R.A."/>
            <person name="Kuo A."/>
            <person name="Krutzmann J."/>
            <person name="Morin E."/>
            <person name="Arend M."/>
            <person name="Barry K.W."/>
            <person name="Binder M."/>
            <person name="Choi C."/>
            <person name="Clum A."/>
            <person name="Copeland A."/>
            <person name="Grisel N."/>
            <person name="Haridas S."/>
            <person name="Kipfer T."/>
            <person name="LaButti K."/>
            <person name="Lindquist E."/>
            <person name="Lipzen A."/>
            <person name="Maire R."/>
            <person name="Meier B."/>
            <person name="Mihaltcheva S."/>
            <person name="Molinier V."/>
            <person name="Murat C."/>
            <person name="Poggeler S."/>
            <person name="Quandt C.A."/>
            <person name="Sperisen C."/>
            <person name="Tritt A."/>
            <person name="Tisserant E."/>
            <person name="Crous P.W."/>
            <person name="Henrissat B."/>
            <person name="Nehls U."/>
            <person name="Egli S."/>
            <person name="Spatafora J.W."/>
            <person name="Grigoriev I.V."/>
            <person name="Martin F.M."/>
        </authorList>
    </citation>
    <scope>NUCLEOTIDE SEQUENCE [LARGE SCALE GENOMIC DNA]</scope>
    <source>
        <strain evidence="10 11">CBS 459.81</strain>
    </source>
</reference>
<evidence type="ECO:0000259" key="7">
    <source>
        <dbReference type="SMART" id="SM01030"/>
    </source>
</evidence>
<dbReference type="InterPro" id="IPR036985">
    <property type="entry name" value="Transglutaminase-like_sf"/>
</dbReference>
<dbReference type="Proteomes" id="UP000250266">
    <property type="component" value="Unassembled WGS sequence"/>
</dbReference>
<dbReference type="GO" id="GO:0003684">
    <property type="term" value="F:damaged DNA binding"/>
    <property type="evidence" value="ECO:0007669"/>
    <property type="project" value="InterPro"/>
</dbReference>
<feature type="compositionally biased region" description="Polar residues" evidence="6">
    <location>
        <begin position="11"/>
        <end position="35"/>
    </location>
</feature>
<evidence type="ECO:0000256" key="6">
    <source>
        <dbReference type="SAM" id="MobiDB-lite"/>
    </source>
</evidence>